<dbReference type="PANTHER" id="PTHR48081">
    <property type="entry name" value="AB HYDROLASE SUPERFAMILY PROTEIN C4A8.06C"/>
    <property type="match status" value="1"/>
</dbReference>
<dbReference type="SUPFAM" id="SSF53474">
    <property type="entry name" value="alpha/beta-Hydrolases"/>
    <property type="match status" value="1"/>
</dbReference>
<reference evidence="4 5" key="1">
    <citation type="submission" date="2020-08" db="EMBL/GenBank/DDBJ databases">
        <title>Genomic Encyclopedia of Type Strains, Phase IV (KMG-IV): sequencing the most valuable type-strain genomes for metagenomic binning, comparative biology and taxonomic classification.</title>
        <authorList>
            <person name="Goeker M."/>
        </authorList>
    </citation>
    <scope>NUCLEOTIDE SEQUENCE [LARGE SCALE GENOMIC DNA]</scope>
    <source>
        <strain evidence="4 5">DSM 26723</strain>
    </source>
</reference>
<evidence type="ECO:0000313" key="5">
    <source>
        <dbReference type="Proteomes" id="UP000588068"/>
    </source>
</evidence>
<dbReference type="RefSeq" id="WP_184332019.1">
    <property type="nucleotide sequence ID" value="NZ_JACHHZ010000003.1"/>
</dbReference>
<dbReference type="InterPro" id="IPR029058">
    <property type="entry name" value="AB_hydrolase_fold"/>
</dbReference>
<dbReference type="EMBL" id="JACHHZ010000003">
    <property type="protein sequence ID" value="MBB6093521.1"/>
    <property type="molecule type" value="Genomic_DNA"/>
</dbReference>
<proteinExistence type="predicted"/>
<accession>A0A841HJY8</accession>
<keyword evidence="2" id="KW-0732">Signal</keyword>
<keyword evidence="1" id="KW-0378">Hydrolase</keyword>
<sequence length="346" mass="36183">MKVGFLSTVLIGAAVATLAARAEAPAVDAAVAAAPVLDDRYPRVAAEFAGDVESFPDLVYSVLPGYRPLRLDLYKPKRSAASAAGFPLVVYIHGGGWQSGHTRHSGAFANWPAVLAKLSSKGYVVVSVEYRLSSEARFPAALQDVKTAIRWLRARSIDYSIDRAKAVVWGGSAGGQLAALAATSCGIEELAPKFTKDGKPDTTSVLAAQSDCVQGLVAWYGVFDFAAQPLANQRPESADSPVGKYLGCNPADCGPTAALASPITHVEARDPPALLIHGEIDKVVPAAQSKAFNAALRARNVPVELMIIPGVDHSFIGSSEGQTREASLAALSKTFAFIDATIGGKP</sequence>
<evidence type="ECO:0000256" key="1">
    <source>
        <dbReference type="ARBA" id="ARBA00022801"/>
    </source>
</evidence>
<name>A0A841HJY8_9GAMM</name>
<feature type="domain" description="BD-FAE-like" evidence="3">
    <location>
        <begin position="71"/>
        <end position="296"/>
    </location>
</feature>
<feature type="chain" id="PRO_5032448585" evidence="2">
    <location>
        <begin position="23"/>
        <end position="346"/>
    </location>
</feature>
<dbReference type="AlphaFoldDB" id="A0A841HJY8"/>
<gene>
    <name evidence="4" type="ORF">HNQ60_002402</name>
</gene>
<dbReference type="InterPro" id="IPR049492">
    <property type="entry name" value="BD-FAE-like_dom"/>
</dbReference>
<keyword evidence="5" id="KW-1185">Reference proteome</keyword>
<evidence type="ECO:0000259" key="3">
    <source>
        <dbReference type="Pfam" id="PF20434"/>
    </source>
</evidence>
<dbReference type="GO" id="GO:0016787">
    <property type="term" value="F:hydrolase activity"/>
    <property type="evidence" value="ECO:0007669"/>
    <property type="project" value="UniProtKB-KW"/>
</dbReference>
<organism evidence="4 5">
    <name type="scientific">Povalibacter uvarum</name>
    <dbReference type="NCBI Taxonomy" id="732238"/>
    <lineage>
        <taxon>Bacteria</taxon>
        <taxon>Pseudomonadati</taxon>
        <taxon>Pseudomonadota</taxon>
        <taxon>Gammaproteobacteria</taxon>
        <taxon>Steroidobacterales</taxon>
        <taxon>Steroidobacteraceae</taxon>
        <taxon>Povalibacter</taxon>
    </lineage>
</organism>
<evidence type="ECO:0000313" key="4">
    <source>
        <dbReference type="EMBL" id="MBB6093521.1"/>
    </source>
</evidence>
<dbReference type="Proteomes" id="UP000588068">
    <property type="component" value="Unassembled WGS sequence"/>
</dbReference>
<dbReference type="InterPro" id="IPR050300">
    <property type="entry name" value="GDXG_lipolytic_enzyme"/>
</dbReference>
<feature type="signal peptide" evidence="2">
    <location>
        <begin position="1"/>
        <end position="22"/>
    </location>
</feature>
<comment type="caution">
    <text evidence="4">The sequence shown here is derived from an EMBL/GenBank/DDBJ whole genome shotgun (WGS) entry which is preliminary data.</text>
</comment>
<dbReference type="Pfam" id="PF20434">
    <property type="entry name" value="BD-FAE"/>
    <property type="match status" value="1"/>
</dbReference>
<dbReference type="PANTHER" id="PTHR48081:SF13">
    <property type="entry name" value="ALPHA_BETA HYDROLASE"/>
    <property type="match status" value="1"/>
</dbReference>
<evidence type="ECO:0000256" key="2">
    <source>
        <dbReference type="SAM" id="SignalP"/>
    </source>
</evidence>
<protein>
    <submittedName>
        <fullName evidence="4">Acetyl esterase/lipase</fullName>
    </submittedName>
</protein>
<dbReference type="Gene3D" id="3.40.50.1820">
    <property type="entry name" value="alpha/beta hydrolase"/>
    <property type="match status" value="1"/>
</dbReference>